<feature type="non-terminal residue" evidence="2">
    <location>
        <position position="1"/>
    </location>
</feature>
<keyword evidence="1" id="KW-0812">Transmembrane</keyword>
<name>A0A812KMG7_9DINO</name>
<reference evidence="2" key="1">
    <citation type="submission" date="2021-02" db="EMBL/GenBank/DDBJ databases">
        <authorList>
            <person name="Dougan E. K."/>
            <person name="Rhodes N."/>
            <person name="Thang M."/>
            <person name="Chan C."/>
        </authorList>
    </citation>
    <scope>NUCLEOTIDE SEQUENCE</scope>
</reference>
<feature type="non-terminal residue" evidence="2">
    <location>
        <position position="124"/>
    </location>
</feature>
<evidence type="ECO:0000313" key="3">
    <source>
        <dbReference type="Proteomes" id="UP000601435"/>
    </source>
</evidence>
<dbReference type="OrthoDB" id="406205at2759"/>
<dbReference type="EMBL" id="CAJNJA010008111">
    <property type="protein sequence ID" value="CAE7232924.1"/>
    <property type="molecule type" value="Genomic_DNA"/>
</dbReference>
<accession>A0A812KMG7</accession>
<feature type="transmembrane region" description="Helical" evidence="1">
    <location>
        <begin position="58"/>
        <end position="76"/>
    </location>
</feature>
<gene>
    <name evidence="2" type="ORF">SNEC2469_LOCUS3715</name>
</gene>
<comment type="caution">
    <text evidence="2">The sequence shown here is derived from an EMBL/GenBank/DDBJ whole genome shotgun (WGS) entry which is preliminary data.</text>
</comment>
<keyword evidence="3" id="KW-1185">Reference proteome</keyword>
<organism evidence="2 3">
    <name type="scientific">Symbiodinium necroappetens</name>
    <dbReference type="NCBI Taxonomy" id="1628268"/>
    <lineage>
        <taxon>Eukaryota</taxon>
        <taxon>Sar</taxon>
        <taxon>Alveolata</taxon>
        <taxon>Dinophyceae</taxon>
        <taxon>Suessiales</taxon>
        <taxon>Symbiodiniaceae</taxon>
        <taxon>Symbiodinium</taxon>
    </lineage>
</organism>
<protein>
    <submittedName>
        <fullName evidence="2">Uncharacterized protein</fullName>
    </submittedName>
</protein>
<proteinExistence type="predicted"/>
<dbReference type="Proteomes" id="UP000601435">
    <property type="component" value="Unassembled WGS sequence"/>
</dbReference>
<keyword evidence="1" id="KW-0472">Membrane</keyword>
<sequence>ADIKQTKKTREMELALRIATTRERLLWVAAYYAFVGGVSLARSATLRWQGVRLHWDNAFLPLNITFFCMPPFLFTYQLDLALAPAELWGLQVGGKANRIAEEALAIREGRRHRWFSCPYLPEVD</sequence>
<evidence type="ECO:0000313" key="2">
    <source>
        <dbReference type="EMBL" id="CAE7232924.1"/>
    </source>
</evidence>
<evidence type="ECO:0000256" key="1">
    <source>
        <dbReference type="SAM" id="Phobius"/>
    </source>
</evidence>
<keyword evidence="1" id="KW-1133">Transmembrane helix</keyword>
<feature type="transmembrane region" description="Helical" evidence="1">
    <location>
        <begin position="25"/>
        <end position="46"/>
    </location>
</feature>
<dbReference type="AlphaFoldDB" id="A0A812KMG7"/>